<accession>A0ABZ2KC12</accession>
<comment type="subunit">
    <text evidence="9">This enzyme consists of two polypeptide chains, which are synthesized in precursor form from a single polypeptide.</text>
</comment>
<keyword evidence="6 9" id="KW-0865">Zymogen</keyword>
<keyword evidence="5 9" id="KW-0378">Hydrolase</keyword>
<dbReference type="SUPFAM" id="SSF56235">
    <property type="entry name" value="N-terminal nucleophile aminohydrolases (Ntn hydrolases)"/>
    <property type="match status" value="1"/>
</dbReference>
<dbReference type="EMBL" id="CP089982">
    <property type="protein sequence ID" value="WXA93936.1"/>
    <property type="molecule type" value="Genomic_DNA"/>
</dbReference>
<dbReference type="RefSeq" id="WP_394844536.1">
    <property type="nucleotide sequence ID" value="NZ_CP089982.1"/>
</dbReference>
<dbReference type="EC" id="3.4.19.13" evidence="9"/>
<gene>
    <name evidence="10" type="primary">ggt</name>
    <name evidence="10" type="ORF">LZC95_46715</name>
</gene>
<comment type="catalytic activity">
    <reaction evidence="8 9">
        <text>an N-terminal (5-L-glutamyl)-[peptide] + an alpha-amino acid = 5-L-glutamyl amino acid + an N-terminal L-alpha-aminoacyl-[peptide]</text>
        <dbReference type="Rhea" id="RHEA:23904"/>
        <dbReference type="Rhea" id="RHEA-COMP:9780"/>
        <dbReference type="Rhea" id="RHEA-COMP:9795"/>
        <dbReference type="ChEBI" id="CHEBI:77644"/>
        <dbReference type="ChEBI" id="CHEBI:78597"/>
        <dbReference type="ChEBI" id="CHEBI:78599"/>
        <dbReference type="ChEBI" id="CHEBI:78608"/>
        <dbReference type="EC" id="2.3.2.2"/>
    </reaction>
</comment>
<evidence type="ECO:0000256" key="8">
    <source>
        <dbReference type="ARBA" id="ARBA00047417"/>
    </source>
</evidence>
<keyword evidence="7 9" id="KW-0012">Acyltransferase</keyword>
<dbReference type="PRINTS" id="PR01210">
    <property type="entry name" value="GGTRANSPTASE"/>
</dbReference>
<evidence type="ECO:0000256" key="1">
    <source>
        <dbReference type="ARBA" id="ARBA00001049"/>
    </source>
</evidence>
<evidence type="ECO:0000256" key="6">
    <source>
        <dbReference type="ARBA" id="ARBA00023145"/>
    </source>
</evidence>
<reference evidence="10 11" key="1">
    <citation type="submission" date="2021-12" db="EMBL/GenBank/DDBJ databases">
        <title>Discovery of the Pendulisporaceae a myxobacterial family with distinct sporulation behavior and unique specialized metabolism.</title>
        <authorList>
            <person name="Garcia R."/>
            <person name="Popoff A."/>
            <person name="Bader C.D."/>
            <person name="Loehr J."/>
            <person name="Walesch S."/>
            <person name="Walt C."/>
            <person name="Boldt J."/>
            <person name="Bunk B."/>
            <person name="Haeckl F.J.F.P.J."/>
            <person name="Gunesch A.P."/>
            <person name="Birkelbach J."/>
            <person name="Nuebel U."/>
            <person name="Pietschmann T."/>
            <person name="Bach T."/>
            <person name="Mueller R."/>
        </authorList>
    </citation>
    <scope>NUCLEOTIDE SEQUENCE [LARGE SCALE GENOMIC DNA]</scope>
    <source>
        <strain evidence="10 11">MSr12523</strain>
    </source>
</reference>
<keyword evidence="11" id="KW-1185">Reference proteome</keyword>
<evidence type="ECO:0000256" key="2">
    <source>
        <dbReference type="ARBA" id="ARBA00001089"/>
    </source>
</evidence>
<evidence type="ECO:0000313" key="11">
    <source>
        <dbReference type="Proteomes" id="UP001379533"/>
    </source>
</evidence>
<evidence type="ECO:0000256" key="5">
    <source>
        <dbReference type="ARBA" id="ARBA00022801"/>
    </source>
</evidence>
<dbReference type="Gene3D" id="1.10.246.130">
    <property type="match status" value="1"/>
</dbReference>
<dbReference type="PANTHER" id="PTHR43199:SF1">
    <property type="entry name" value="GLUTATHIONE HYDROLASE PROENZYME"/>
    <property type="match status" value="1"/>
</dbReference>
<dbReference type="Pfam" id="PF01019">
    <property type="entry name" value="G_glu_transpept"/>
    <property type="match status" value="1"/>
</dbReference>
<comment type="pathway">
    <text evidence="9">Sulfur metabolism; glutathione metabolism.</text>
</comment>
<proteinExistence type="inferred from homology"/>
<evidence type="ECO:0000256" key="4">
    <source>
        <dbReference type="ARBA" id="ARBA00022679"/>
    </source>
</evidence>
<dbReference type="Proteomes" id="UP001379533">
    <property type="component" value="Chromosome"/>
</dbReference>
<dbReference type="PANTHER" id="PTHR43199">
    <property type="entry name" value="GLUTATHIONE HYDROLASE"/>
    <property type="match status" value="1"/>
</dbReference>
<evidence type="ECO:0000256" key="7">
    <source>
        <dbReference type="ARBA" id="ARBA00023315"/>
    </source>
</evidence>
<dbReference type="InterPro" id="IPR043138">
    <property type="entry name" value="GGT_lsub"/>
</dbReference>
<dbReference type="InterPro" id="IPR000101">
    <property type="entry name" value="GGT_peptidase"/>
</dbReference>
<evidence type="ECO:0000256" key="9">
    <source>
        <dbReference type="RuleBase" id="RU368036"/>
    </source>
</evidence>
<evidence type="ECO:0000313" key="10">
    <source>
        <dbReference type="EMBL" id="WXA93936.1"/>
    </source>
</evidence>
<protein>
    <recommendedName>
        <fullName evidence="9">Glutathione hydrolase proenzyme</fullName>
        <ecNumber evidence="9">2.3.2.2</ecNumber>
        <ecNumber evidence="9">3.4.19.13</ecNumber>
    </recommendedName>
    <component>
        <recommendedName>
            <fullName evidence="9">Glutathione hydrolase large chain</fullName>
        </recommendedName>
    </component>
    <component>
        <recommendedName>
            <fullName evidence="9">Glutathione hydrolase small chain</fullName>
        </recommendedName>
    </component>
</protein>
<sequence>MNASFRTLLGRSLPRRIPRLPIVFVAVVSVLVLAFPASQSRAAFPQAAEGASVAVATENADATHAALETLRNGGNAIDGAITAALTLGVVNPVSSGIGGGGFALVYLKKDRKVVALDFRETAPQKIDVEKLLAQNGANAQAAQRGHTVGVPGEPAGLELLNLRYGKRSLAADAQPAADLATRGFSLGRHMADSLARMREYIVQSPDLARAFFPGDNPLGYRAVVRRPELGRTLTRFGGEGSRPFYTGDIAKKIVQAARSAGGTLDESDLTAYRVRERAPLTRTFGARTIYTMPAPSAGGLMLLEAASILGADSTSMLAKLGFGSSEYLHFMAEVMRGAVADRARIAGDPDLEPTVNESYERALATDRMAARQKKLDPYKTHVAPEFKSTEQGTTHIVVADVDGNVVSLTTTVNGPFGARLVAGDTGILLNDELTDFSSPSDVAGFGVIGLGPNRPRPGARPVSSMTPTIVLENGAPILAAGGSGGLRIAGNVMQATLARLVYQMDPGACVSAPRIFVHGATPEVLVEPDVPEDVRAGMRARGETVRESASSANAVQMVAWDRRGPQPRLLATADPRKHGFALAQ</sequence>
<evidence type="ECO:0000256" key="3">
    <source>
        <dbReference type="ARBA" id="ARBA00009381"/>
    </source>
</evidence>
<keyword evidence="9" id="KW-0317">Glutathione biosynthesis</keyword>
<comment type="similarity">
    <text evidence="3 9">Belongs to the gamma-glutamyltransferase family.</text>
</comment>
<dbReference type="EC" id="2.3.2.2" evidence="9"/>
<comment type="catalytic activity">
    <reaction evidence="2 9">
        <text>glutathione + H2O = L-cysteinylglycine + L-glutamate</text>
        <dbReference type="Rhea" id="RHEA:28807"/>
        <dbReference type="ChEBI" id="CHEBI:15377"/>
        <dbReference type="ChEBI" id="CHEBI:29985"/>
        <dbReference type="ChEBI" id="CHEBI:57925"/>
        <dbReference type="ChEBI" id="CHEBI:61694"/>
        <dbReference type="EC" id="3.4.19.13"/>
    </reaction>
</comment>
<dbReference type="Gene3D" id="3.60.20.40">
    <property type="match status" value="1"/>
</dbReference>
<dbReference type="InterPro" id="IPR051792">
    <property type="entry name" value="GGT_bact"/>
</dbReference>
<dbReference type="InterPro" id="IPR029055">
    <property type="entry name" value="Ntn_hydrolases_N"/>
</dbReference>
<dbReference type="GO" id="GO:0103068">
    <property type="term" value="F:leukotriene C4 gamma-glutamyl transferase activity"/>
    <property type="evidence" value="ECO:0007669"/>
    <property type="project" value="UniProtKB-EC"/>
</dbReference>
<dbReference type="NCBIfam" id="TIGR00066">
    <property type="entry name" value="g_glut_trans"/>
    <property type="match status" value="1"/>
</dbReference>
<comment type="catalytic activity">
    <reaction evidence="1 9">
        <text>an S-substituted glutathione + H2O = an S-substituted L-cysteinylglycine + L-glutamate</text>
        <dbReference type="Rhea" id="RHEA:59468"/>
        <dbReference type="ChEBI" id="CHEBI:15377"/>
        <dbReference type="ChEBI" id="CHEBI:29985"/>
        <dbReference type="ChEBI" id="CHEBI:90779"/>
        <dbReference type="ChEBI" id="CHEBI:143103"/>
        <dbReference type="EC" id="3.4.19.13"/>
    </reaction>
</comment>
<organism evidence="10 11">
    <name type="scientific">Pendulispora brunnea</name>
    <dbReference type="NCBI Taxonomy" id="2905690"/>
    <lineage>
        <taxon>Bacteria</taxon>
        <taxon>Pseudomonadati</taxon>
        <taxon>Myxococcota</taxon>
        <taxon>Myxococcia</taxon>
        <taxon>Myxococcales</taxon>
        <taxon>Sorangiineae</taxon>
        <taxon>Pendulisporaceae</taxon>
        <taxon>Pendulispora</taxon>
    </lineage>
</organism>
<dbReference type="InterPro" id="IPR043137">
    <property type="entry name" value="GGT_ssub_C"/>
</dbReference>
<keyword evidence="4 9" id="KW-0808">Transferase</keyword>
<name>A0ABZ2KC12_9BACT</name>
<comment type="PTM">
    <text evidence="9">Cleaved by autocatalysis into a large and a small subunit.</text>
</comment>